<dbReference type="Proteomes" id="UP000000552">
    <property type="component" value="Chromosome"/>
</dbReference>
<name>Q98KK5_RHILO</name>
<dbReference type="HOGENOM" id="CLU_2289371_0_0_5"/>
<gene>
    <name evidence="2" type="ordered locus">mlr1434</name>
</gene>
<reference evidence="2 3" key="1">
    <citation type="journal article" date="2000" name="DNA Res.">
        <title>Complete genome structure of the nitrogen-fixing symbiotic bacterium Mesorhizobium loti.</title>
        <authorList>
            <person name="Kaneko T."/>
            <person name="Nakamura Y."/>
            <person name="Sato S."/>
            <person name="Asamizu E."/>
            <person name="Kato T."/>
            <person name="Sasamoto S."/>
            <person name="Watanabe A."/>
            <person name="Idesawa K."/>
            <person name="Ishikawa A."/>
            <person name="Kawashima K."/>
            <person name="Kimura T."/>
            <person name="Kishida Y."/>
            <person name="Kiyokawa C."/>
            <person name="Kohara M."/>
            <person name="Matsumoto M."/>
            <person name="Matsuno A."/>
            <person name="Mochizuki Y."/>
            <person name="Nakayama S."/>
            <person name="Nakazaki N."/>
            <person name="Shimpo S."/>
            <person name="Sugimoto M."/>
            <person name="Takeuchi C."/>
            <person name="Yamada M."/>
            <person name="Tabata S."/>
        </authorList>
    </citation>
    <scope>NUCLEOTIDE SEQUENCE [LARGE SCALE GENOMIC DNA]</scope>
    <source>
        <strain evidence="3">LMG 29417 / CECT 9101 / MAFF 303099</strain>
    </source>
</reference>
<evidence type="ECO:0000313" key="3">
    <source>
        <dbReference type="Proteomes" id="UP000000552"/>
    </source>
</evidence>
<evidence type="ECO:0000313" key="2">
    <source>
        <dbReference type="EMBL" id="BAB48809.1"/>
    </source>
</evidence>
<dbReference type="AlphaFoldDB" id="Q98KK5"/>
<accession>Q98KK5</accession>
<proteinExistence type="predicted"/>
<feature type="compositionally biased region" description="Basic and acidic residues" evidence="1">
    <location>
        <begin position="53"/>
        <end position="82"/>
    </location>
</feature>
<protein>
    <submittedName>
        <fullName evidence="2">Mlr1434 protein</fullName>
    </submittedName>
</protein>
<dbReference type="KEGG" id="mlo:mlr1434"/>
<feature type="region of interest" description="Disordered" evidence="1">
    <location>
        <begin position="21"/>
        <end position="82"/>
    </location>
</feature>
<evidence type="ECO:0000256" key="1">
    <source>
        <dbReference type="SAM" id="MobiDB-lite"/>
    </source>
</evidence>
<sequence length="101" mass="11353">MSAFFMVADTTGRQGALSTAKIEPAMKALPNSTNAPSRFRDGHRIAPTPHHRPSQERSKPAQKQRSPDKSLKPRETMVGRDEARPLCRYFIVRLASREEPP</sequence>
<dbReference type="EMBL" id="BA000012">
    <property type="protein sequence ID" value="BAB48809.1"/>
    <property type="molecule type" value="Genomic_DNA"/>
</dbReference>
<organism evidence="2 3">
    <name type="scientific">Mesorhizobium japonicum (strain LMG 29417 / CECT 9101 / MAFF 303099)</name>
    <name type="common">Mesorhizobium loti (strain MAFF 303099)</name>
    <dbReference type="NCBI Taxonomy" id="266835"/>
    <lineage>
        <taxon>Bacteria</taxon>
        <taxon>Pseudomonadati</taxon>
        <taxon>Pseudomonadota</taxon>
        <taxon>Alphaproteobacteria</taxon>
        <taxon>Hyphomicrobiales</taxon>
        <taxon>Phyllobacteriaceae</taxon>
        <taxon>Mesorhizobium</taxon>
    </lineage>
</organism>